<dbReference type="eggNOG" id="COG3495">
    <property type="taxonomic scope" value="Bacteria"/>
</dbReference>
<comment type="caution">
    <text evidence="1">The sequence shown here is derived from an EMBL/GenBank/DDBJ whole genome shotgun (WGS) entry which is preliminary data.</text>
</comment>
<proteinExistence type="predicted"/>
<dbReference type="Gene3D" id="2.40.50.870">
    <property type="entry name" value="Protein of unknown function (DUF3299)"/>
    <property type="match status" value="1"/>
</dbReference>
<protein>
    <recommendedName>
        <fullName evidence="3">DUF3299 domain-containing protein</fullName>
    </recommendedName>
</protein>
<name>A0A016XH94_9BURK</name>
<evidence type="ECO:0000313" key="2">
    <source>
        <dbReference type="Proteomes" id="UP000023268"/>
    </source>
</evidence>
<organism evidence="1 2">
    <name type="scientific">Hylemonella gracilis str. Niagara R</name>
    <dbReference type="NCBI Taxonomy" id="1458275"/>
    <lineage>
        <taxon>Bacteria</taxon>
        <taxon>Pseudomonadati</taxon>
        <taxon>Pseudomonadota</taxon>
        <taxon>Betaproteobacteria</taxon>
        <taxon>Burkholderiales</taxon>
        <taxon>Comamonadaceae</taxon>
        <taxon>Hylemonella</taxon>
    </lineage>
</organism>
<evidence type="ECO:0008006" key="3">
    <source>
        <dbReference type="Google" id="ProtNLM"/>
    </source>
</evidence>
<dbReference type="AlphaFoldDB" id="A0A016XH94"/>
<reference evidence="1 2" key="1">
    <citation type="submission" date="2014-02" db="EMBL/GenBank/DDBJ databases">
        <title>Draft Genome of Hylemonella gracilis isolated from the Niagara River.</title>
        <authorList>
            <person name="Pawlowski D.R."/>
            <person name="Koudelka G.B."/>
        </authorList>
    </citation>
    <scope>NUCLEOTIDE SEQUENCE [LARGE SCALE GENOMIC DNA]</scope>
    <source>
        <strain evidence="1 2">Niagara R</strain>
    </source>
</reference>
<accession>A0A016XH94</accession>
<gene>
    <name evidence="1" type="ORF">AZ34_05320</name>
</gene>
<dbReference type="STRING" id="1458275.AZ34_05320"/>
<evidence type="ECO:0000313" key="1">
    <source>
        <dbReference type="EMBL" id="EYC50538.1"/>
    </source>
</evidence>
<dbReference type="EMBL" id="JEMG01000001">
    <property type="protein sequence ID" value="EYC50538.1"/>
    <property type="molecule type" value="Genomic_DNA"/>
</dbReference>
<sequence length="157" mass="16970">MLSDAPAGSAPNGGFGSRQGLFGGHLVVEPLAARGDVVPWELLGSVRTKFEKVGDRGQVRVLFPAELRALDGRFQRVQGYMMPLEPGDRQTHFLLSAVPTNCPVCLPGGPESLIEVRADTPVPYKALAPVVVWGRLAVLQQDPMGFFYRLSDARAVD</sequence>
<dbReference type="Proteomes" id="UP000023268">
    <property type="component" value="Unassembled WGS sequence"/>
</dbReference>